<comment type="caution">
    <text evidence="1">The sequence shown here is derived from an EMBL/GenBank/DDBJ whole genome shotgun (WGS) entry which is preliminary data.</text>
</comment>
<name>A0A0P7Z4M3_9GAMM</name>
<dbReference type="InterPro" id="IPR010982">
    <property type="entry name" value="Lambda_DNA-bd_dom_sf"/>
</dbReference>
<dbReference type="Gene3D" id="1.10.260.40">
    <property type="entry name" value="lambda repressor-like DNA-binding domains"/>
    <property type="match status" value="1"/>
</dbReference>
<accession>A0A0P7Z4M3</accession>
<reference evidence="1 2" key="1">
    <citation type="submission" date="2015-09" db="EMBL/GenBank/DDBJ databases">
        <title>Identification and resolution of microdiversity through metagenomic sequencing of parallel consortia.</title>
        <authorList>
            <person name="Nelson W.C."/>
            <person name="Romine M.F."/>
            <person name="Lindemann S.R."/>
        </authorList>
    </citation>
    <scope>NUCLEOTIDE SEQUENCE [LARGE SCALE GENOMIC DNA]</scope>
    <source>
        <strain evidence="1">HL-55</strain>
    </source>
</reference>
<evidence type="ECO:0000313" key="1">
    <source>
        <dbReference type="EMBL" id="KPQ29308.1"/>
    </source>
</evidence>
<dbReference type="AlphaFoldDB" id="A0A0P7Z4M3"/>
<sequence length="88" mass="10032">MIRDRLIELFNVLEISSRDMEQATGIDRNKWSNIRGEKQRANEDHIQAVCEVYPQFALWIVSGKTIAEAGQISPAMEKARKENSLKTG</sequence>
<dbReference type="STRING" id="1305731.GCA_000934705_03703"/>
<dbReference type="OrthoDB" id="6302218at2"/>
<dbReference type="EMBL" id="LJZQ01000007">
    <property type="protein sequence ID" value="KPQ29308.1"/>
    <property type="molecule type" value="Genomic_DNA"/>
</dbReference>
<protein>
    <recommendedName>
        <fullName evidence="3">DNA-binding protein</fullName>
    </recommendedName>
</protein>
<evidence type="ECO:0008006" key="3">
    <source>
        <dbReference type="Google" id="ProtNLM"/>
    </source>
</evidence>
<evidence type="ECO:0000313" key="2">
    <source>
        <dbReference type="Proteomes" id="UP000050416"/>
    </source>
</evidence>
<dbReference type="PATRIC" id="fig|1305731.5.peg.3446"/>
<dbReference type="GO" id="GO:0003677">
    <property type="term" value="F:DNA binding"/>
    <property type="evidence" value="ECO:0007669"/>
    <property type="project" value="InterPro"/>
</dbReference>
<proteinExistence type="predicted"/>
<gene>
    <name evidence="1" type="ORF">HLUCCX14_07220</name>
</gene>
<dbReference type="Proteomes" id="UP000050416">
    <property type="component" value="Unassembled WGS sequence"/>
</dbReference>
<organism evidence="1 2">
    <name type="scientific">Marinobacter excellens HL-55</name>
    <dbReference type="NCBI Taxonomy" id="1305731"/>
    <lineage>
        <taxon>Bacteria</taxon>
        <taxon>Pseudomonadati</taxon>
        <taxon>Pseudomonadota</taxon>
        <taxon>Gammaproteobacteria</taxon>
        <taxon>Pseudomonadales</taxon>
        <taxon>Marinobacteraceae</taxon>
        <taxon>Marinobacter</taxon>
    </lineage>
</organism>